<dbReference type="GO" id="GO:0016616">
    <property type="term" value="F:oxidoreductase activity, acting on the CH-OH group of donors, NAD or NADP as acceptor"/>
    <property type="evidence" value="ECO:0007669"/>
    <property type="project" value="InterPro"/>
</dbReference>
<proteinExistence type="inferred from homology"/>
<evidence type="ECO:0000259" key="3">
    <source>
        <dbReference type="Pfam" id="PF01073"/>
    </source>
</evidence>
<evidence type="ECO:0000313" key="5">
    <source>
        <dbReference type="Proteomes" id="UP000503462"/>
    </source>
</evidence>
<dbReference type="InterPro" id="IPR036291">
    <property type="entry name" value="NAD(P)-bd_dom_sf"/>
</dbReference>
<dbReference type="PANTHER" id="PTHR43245:SF51">
    <property type="entry name" value="SHORT CHAIN DEHYDROGENASE_REDUCTASE FAMILY 42E, MEMBER 2"/>
    <property type="match status" value="1"/>
</dbReference>
<evidence type="ECO:0000313" key="4">
    <source>
        <dbReference type="EMBL" id="QIX01647.1"/>
    </source>
</evidence>
<organism evidence="4 5">
    <name type="scientific">Peltaster fructicola</name>
    <dbReference type="NCBI Taxonomy" id="286661"/>
    <lineage>
        <taxon>Eukaryota</taxon>
        <taxon>Fungi</taxon>
        <taxon>Dikarya</taxon>
        <taxon>Ascomycota</taxon>
        <taxon>Pezizomycotina</taxon>
        <taxon>Dothideomycetes</taxon>
        <taxon>Dothideomycetes incertae sedis</taxon>
        <taxon>Peltaster</taxon>
    </lineage>
</organism>
<evidence type="ECO:0000256" key="2">
    <source>
        <dbReference type="ARBA" id="ARBA00023002"/>
    </source>
</evidence>
<keyword evidence="2" id="KW-0560">Oxidoreductase</keyword>
<comment type="similarity">
    <text evidence="1">Belongs to the 3-beta-HSD family.</text>
</comment>
<dbReference type="EMBL" id="CP051143">
    <property type="protein sequence ID" value="QIX01647.1"/>
    <property type="molecule type" value="Genomic_DNA"/>
</dbReference>
<feature type="domain" description="3-beta hydroxysteroid dehydrogenase/isomerase" evidence="3">
    <location>
        <begin position="11"/>
        <end position="278"/>
    </location>
</feature>
<accession>A0A6H0Y3Q2</accession>
<dbReference type="Gene3D" id="3.40.50.720">
    <property type="entry name" value="NAD(P)-binding Rossmann-like Domain"/>
    <property type="match status" value="1"/>
</dbReference>
<dbReference type="GO" id="GO:0006694">
    <property type="term" value="P:steroid biosynthetic process"/>
    <property type="evidence" value="ECO:0007669"/>
    <property type="project" value="InterPro"/>
</dbReference>
<name>A0A6H0Y3Q2_9PEZI</name>
<dbReference type="OrthoDB" id="331544at2759"/>
<dbReference type="Pfam" id="PF01073">
    <property type="entry name" value="3Beta_HSD"/>
    <property type="match status" value="1"/>
</dbReference>
<dbReference type="InterPro" id="IPR050177">
    <property type="entry name" value="Lipid_A_modif_metabolic_enz"/>
</dbReference>
<gene>
    <name evidence="4" type="ORF">AMS68_007164</name>
</gene>
<dbReference type="Proteomes" id="UP000503462">
    <property type="component" value="Chromosome 5"/>
</dbReference>
<dbReference type="SUPFAM" id="SSF51735">
    <property type="entry name" value="NAD(P)-binding Rossmann-fold domains"/>
    <property type="match status" value="1"/>
</dbReference>
<dbReference type="InterPro" id="IPR002225">
    <property type="entry name" value="3Beta_OHSteriod_DH/Estase"/>
</dbReference>
<evidence type="ECO:0000256" key="1">
    <source>
        <dbReference type="ARBA" id="ARBA00009219"/>
    </source>
</evidence>
<reference evidence="4 5" key="1">
    <citation type="journal article" date="2016" name="Sci. Rep.">
        <title>Peltaster fructicola genome reveals evolution from an invasive phytopathogen to an ectophytic parasite.</title>
        <authorList>
            <person name="Xu C."/>
            <person name="Chen H."/>
            <person name="Gleason M.L."/>
            <person name="Xu J.R."/>
            <person name="Liu H."/>
            <person name="Zhang R."/>
            <person name="Sun G."/>
        </authorList>
    </citation>
    <scope>NUCLEOTIDE SEQUENCE [LARGE SCALE GENOMIC DNA]</scope>
    <source>
        <strain evidence="4 5">LNHT1506</strain>
    </source>
</reference>
<dbReference type="PANTHER" id="PTHR43245">
    <property type="entry name" value="BIFUNCTIONAL POLYMYXIN RESISTANCE PROTEIN ARNA"/>
    <property type="match status" value="1"/>
</dbReference>
<sequence>MHSDTTAHRILITGASGFLGRQLVCAIAKKHPSWQISGLDRVSPPSDVEDELEHFFLADVANIHQLEAAYLNGPPHLVIHTAAIVPARGARYSTKASDWEHIKAVNYGGTINVFSTAMRAGCRRFIYTSSVTAVMDDLEHDYHNAAENTVWPAQSLLHYGRSKLLTETYIRSLNPAEVKTCILRPCTIFGPEDTAVMSVLHDLIAKGETSFVVGDGNNLSDWMYIDNAVHAHVLTAENMLSSATAAGHTIYITNHEPVYFWDFLAFVWAQFGHQAPFRVFIPAYLAFLVAYMLELVTMLTQKPATLTSGSVKDGVRTFFVNNDKAIDILGYRPVISLAEGVRRACEGYKEHLKARR</sequence>
<dbReference type="AlphaFoldDB" id="A0A6H0Y3Q2"/>
<keyword evidence="5" id="KW-1185">Reference proteome</keyword>
<protein>
    <recommendedName>
        <fullName evidence="3">3-beta hydroxysteroid dehydrogenase/isomerase domain-containing protein</fullName>
    </recommendedName>
</protein>